<dbReference type="Proteomes" id="UP000028058">
    <property type="component" value="Unassembled WGS sequence"/>
</dbReference>
<sequence length="113" mass="11341">MTSTLKKFGTTASAMGLLAAGVTFGLAPSAQAAAGPSGCSAYVSHTNDHVAVGWCSSGNGTWNVQAYCGGPGGARGPYKGTPGYRTRGVEKAATLNCGSSGYPYNMKVVDKKA</sequence>
<evidence type="ECO:0000256" key="1">
    <source>
        <dbReference type="SAM" id="SignalP"/>
    </source>
</evidence>
<dbReference type="EMBL" id="JNAD02000001">
    <property type="protein sequence ID" value="RKM98975.1"/>
    <property type="molecule type" value="Genomic_DNA"/>
</dbReference>
<keyword evidence="3" id="KW-1185">Reference proteome</keyword>
<organism evidence="2 3">
    <name type="scientific">Streptomyces xinghaiensis</name>
    <dbReference type="NCBI Taxonomy" id="1038928"/>
    <lineage>
        <taxon>Bacteria</taxon>
        <taxon>Bacillati</taxon>
        <taxon>Actinomycetota</taxon>
        <taxon>Actinomycetes</taxon>
        <taxon>Kitasatosporales</taxon>
        <taxon>Streptomycetaceae</taxon>
        <taxon>Streptomyces</taxon>
    </lineage>
</organism>
<protein>
    <submittedName>
        <fullName evidence="2">Uncharacterized protein</fullName>
    </submittedName>
</protein>
<feature type="signal peptide" evidence="1">
    <location>
        <begin position="1"/>
        <end position="32"/>
    </location>
</feature>
<dbReference type="OrthoDB" id="4233744at2"/>
<evidence type="ECO:0000313" key="3">
    <source>
        <dbReference type="Proteomes" id="UP000028058"/>
    </source>
</evidence>
<name>A0A3R7IXX7_9ACTN</name>
<accession>A0A3R7IXX7</accession>
<reference evidence="2 3" key="1">
    <citation type="journal article" date="2014" name="Genome Announc.">
        <title>Draft Genome Sequence of Streptomyces fradiae ATCC 19609, a Strain Highly Sensitive to Antibiotics.</title>
        <authorList>
            <person name="Bekker O.B."/>
            <person name="Klimina K.M."/>
            <person name="Vatlin A.A."/>
            <person name="Zakharevich N.V."/>
            <person name="Kasianov A.S."/>
            <person name="Danilenko V.N."/>
        </authorList>
    </citation>
    <scope>NUCLEOTIDE SEQUENCE [LARGE SCALE GENOMIC DNA]</scope>
    <source>
        <strain evidence="2 3">ATCC 19609</strain>
    </source>
</reference>
<keyword evidence="1" id="KW-0732">Signal</keyword>
<proteinExistence type="predicted"/>
<feature type="chain" id="PRO_5043188343" evidence="1">
    <location>
        <begin position="33"/>
        <end position="113"/>
    </location>
</feature>
<dbReference type="AlphaFoldDB" id="A0A3R7IXX7"/>
<dbReference type="RefSeq" id="WP_043469592.1">
    <property type="nucleotide sequence ID" value="NZ_CP134822.1"/>
</dbReference>
<comment type="caution">
    <text evidence="2">The sequence shown here is derived from an EMBL/GenBank/DDBJ whole genome shotgun (WGS) entry which is preliminary data.</text>
</comment>
<evidence type="ECO:0000313" key="2">
    <source>
        <dbReference type="EMBL" id="RKM98975.1"/>
    </source>
</evidence>
<gene>
    <name evidence="2" type="ORF">SFRA_001725</name>
</gene>